<dbReference type="AlphaFoldDB" id="A0AAV7PSM7"/>
<evidence type="ECO:0000313" key="3">
    <source>
        <dbReference type="Proteomes" id="UP001066276"/>
    </source>
</evidence>
<feature type="compositionally biased region" description="Basic and acidic residues" evidence="1">
    <location>
        <begin position="67"/>
        <end position="83"/>
    </location>
</feature>
<dbReference type="Proteomes" id="UP001066276">
    <property type="component" value="Chromosome 7"/>
</dbReference>
<organism evidence="2 3">
    <name type="scientific">Pleurodeles waltl</name>
    <name type="common">Iberian ribbed newt</name>
    <dbReference type="NCBI Taxonomy" id="8319"/>
    <lineage>
        <taxon>Eukaryota</taxon>
        <taxon>Metazoa</taxon>
        <taxon>Chordata</taxon>
        <taxon>Craniata</taxon>
        <taxon>Vertebrata</taxon>
        <taxon>Euteleostomi</taxon>
        <taxon>Amphibia</taxon>
        <taxon>Batrachia</taxon>
        <taxon>Caudata</taxon>
        <taxon>Salamandroidea</taxon>
        <taxon>Salamandridae</taxon>
        <taxon>Pleurodelinae</taxon>
        <taxon>Pleurodeles</taxon>
    </lineage>
</organism>
<name>A0AAV7PSM7_PLEWA</name>
<reference evidence="2" key="1">
    <citation type="journal article" date="2022" name="bioRxiv">
        <title>Sequencing and chromosome-scale assembly of the giantPleurodeles waltlgenome.</title>
        <authorList>
            <person name="Brown T."/>
            <person name="Elewa A."/>
            <person name="Iarovenko S."/>
            <person name="Subramanian E."/>
            <person name="Araus A.J."/>
            <person name="Petzold A."/>
            <person name="Susuki M."/>
            <person name="Suzuki K.-i.T."/>
            <person name="Hayashi T."/>
            <person name="Toyoda A."/>
            <person name="Oliveira C."/>
            <person name="Osipova E."/>
            <person name="Leigh N.D."/>
            <person name="Simon A."/>
            <person name="Yun M.H."/>
        </authorList>
    </citation>
    <scope>NUCLEOTIDE SEQUENCE</scope>
    <source>
        <strain evidence="2">20211129_DDA</strain>
        <tissue evidence="2">Liver</tissue>
    </source>
</reference>
<keyword evidence="3" id="KW-1185">Reference proteome</keyword>
<comment type="caution">
    <text evidence="2">The sequence shown here is derived from an EMBL/GenBank/DDBJ whole genome shotgun (WGS) entry which is preliminary data.</text>
</comment>
<feature type="region of interest" description="Disordered" evidence="1">
    <location>
        <begin position="129"/>
        <end position="176"/>
    </location>
</feature>
<accession>A0AAV7PSM7</accession>
<feature type="region of interest" description="Disordered" evidence="1">
    <location>
        <begin position="37"/>
        <end position="92"/>
    </location>
</feature>
<evidence type="ECO:0000313" key="2">
    <source>
        <dbReference type="EMBL" id="KAJ1131055.1"/>
    </source>
</evidence>
<protein>
    <submittedName>
        <fullName evidence="2">Uncharacterized protein</fullName>
    </submittedName>
</protein>
<proteinExistence type="predicted"/>
<evidence type="ECO:0000256" key="1">
    <source>
        <dbReference type="SAM" id="MobiDB-lite"/>
    </source>
</evidence>
<dbReference type="EMBL" id="JANPWB010000011">
    <property type="protein sequence ID" value="KAJ1131055.1"/>
    <property type="molecule type" value="Genomic_DNA"/>
</dbReference>
<gene>
    <name evidence="2" type="ORF">NDU88_009398</name>
</gene>
<sequence length="176" mass="19569">MLHRGTGPAAATLAGLPQLRPGLICWFVPVKKISEKETKSEGKKLTGTFQPAYQRRAPWTSDQGLPRSKDFHLKKTTKSEGKNLHRGLPRSVSGEGLQEVGLEWQVPPLKKIFEKETKGVILTSAVKGAYRRSEDRHNTAAAAVNCHGHSDPQLANRQKPDINKSPPHQRSAKNWR</sequence>